<keyword evidence="3" id="KW-1185">Reference proteome</keyword>
<dbReference type="SUPFAM" id="SSF50475">
    <property type="entry name" value="FMN-binding split barrel"/>
    <property type="match status" value="1"/>
</dbReference>
<sequence>MNIKEDWQKVKAVLEAGQASTIYCSVATISPDGLPNITPLGTVFLRDDQTGYFFDHYAKALGENIDQNPNICVMAVRAGFVYWVKSLFLGRFTSPPGVRLYGQASAIREATAQEISLIEKRVAPTKFLKGSRMLWSGFTHVRDIKFSSYRPVTYPVMMEGLW</sequence>
<gene>
    <name evidence="2" type="ORF">HNQ57_003417</name>
</gene>
<protein>
    <recommendedName>
        <fullName evidence="1">Pyridoxamine 5'-phosphate oxidase N-terminal domain-containing protein</fullName>
    </recommendedName>
</protein>
<reference evidence="2 3" key="1">
    <citation type="submission" date="2020-08" db="EMBL/GenBank/DDBJ databases">
        <title>Genomic Encyclopedia of Type Strains, Phase IV (KMG-IV): sequencing the most valuable type-strain genomes for metagenomic binning, comparative biology and taxonomic classification.</title>
        <authorList>
            <person name="Goeker M."/>
        </authorList>
    </citation>
    <scope>NUCLEOTIDE SEQUENCE [LARGE SCALE GENOMIC DNA]</scope>
    <source>
        <strain evidence="2 3">DSM 25701</strain>
    </source>
</reference>
<feature type="domain" description="Pyridoxamine 5'-phosphate oxidase N-terminal" evidence="1">
    <location>
        <begin position="20"/>
        <end position="115"/>
    </location>
</feature>
<dbReference type="Proteomes" id="UP000536640">
    <property type="component" value="Unassembled WGS sequence"/>
</dbReference>
<evidence type="ECO:0000313" key="3">
    <source>
        <dbReference type="Proteomes" id="UP000536640"/>
    </source>
</evidence>
<comment type="caution">
    <text evidence="2">The sequence shown here is derived from an EMBL/GenBank/DDBJ whole genome shotgun (WGS) entry which is preliminary data.</text>
</comment>
<evidence type="ECO:0000313" key="2">
    <source>
        <dbReference type="EMBL" id="MBB5189117.1"/>
    </source>
</evidence>
<dbReference type="Pfam" id="PF01243">
    <property type="entry name" value="PNPOx_N"/>
    <property type="match status" value="1"/>
</dbReference>
<dbReference type="EMBL" id="JACHHW010000013">
    <property type="protein sequence ID" value="MBB5189117.1"/>
    <property type="molecule type" value="Genomic_DNA"/>
</dbReference>
<organism evidence="2 3">
    <name type="scientific">Zhongshania antarctica</name>
    <dbReference type="NCBI Taxonomy" id="641702"/>
    <lineage>
        <taxon>Bacteria</taxon>
        <taxon>Pseudomonadati</taxon>
        <taxon>Pseudomonadota</taxon>
        <taxon>Gammaproteobacteria</taxon>
        <taxon>Cellvibrionales</taxon>
        <taxon>Spongiibacteraceae</taxon>
        <taxon>Zhongshania</taxon>
    </lineage>
</organism>
<dbReference type="InterPro" id="IPR012349">
    <property type="entry name" value="Split_barrel_FMN-bd"/>
</dbReference>
<accession>A0A840R8A7</accession>
<proteinExistence type="predicted"/>
<dbReference type="RefSeq" id="WP_184464947.1">
    <property type="nucleotide sequence ID" value="NZ_JACHHW010000013.1"/>
</dbReference>
<dbReference type="InterPro" id="IPR011576">
    <property type="entry name" value="Pyridox_Oxase_N"/>
</dbReference>
<evidence type="ECO:0000259" key="1">
    <source>
        <dbReference type="Pfam" id="PF01243"/>
    </source>
</evidence>
<dbReference type="AlphaFoldDB" id="A0A840R8A7"/>
<name>A0A840R8A7_9GAMM</name>
<dbReference type="Gene3D" id="2.30.110.10">
    <property type="entry name" value="Electron Transport, Fmn-binding Protein, Chain A"/>
    <property type="match status" value="1"/>
</dbReference>